<protein>
    <recommendedName>
        <fullName evidence="4">HDAg domain-containing protein</fullName>
    </recommendedName>
</protein>
<dbReference type="EMBL" id="MCFG01000047">
    <property type="protein sequence ID" value="ORX84701.1"/>
    <property type="molecule type" value="Genomic_DNA"/>
</dbReference>
<dbReference type="AlphaFoldDB" id="A0A1Y1XG22"/>
<feature type="region of interest" description="Disordered" evidence="1">
    <location>
        <begin position="497"/>
        <end position="564"/>
    </location>
</feature>
<gene>
    <name evidence="2" type="ORF">BCR32DRAFT_266144</name>
</gene>
<dbReference type="Proteomes" id="UP000193944">
    <property type="component" value="Unassembled WGS sequence"/>
</dbReference>
<comment type="caution">
    <text evidence="2">The sequence shown here is derived from an EMBL/GenBank/DDBJ whole genome shotgun (WGS) entry which is preliminary data.</text>
</comment>
<name>A0A1Y1XG22_9FUNG</name>
<accession>A0A1Y1XG22</accession>
<evidence type="ECO:0008006" key="4">
    <source>
        <dbReference type="Google" id="ProtNLM"/>
    </source>
</evidence>
<feature type="region of interest" description="Disordered" evidence="1">
    <location>
        <begin position="319"/>
        <end position="458"/>
    </location>
</feature>
<sequence>MDSNTEELKEIWKKSMPQDYWASIQRISQLIDANSLDYCIKRWMDESNTIYNTIHNINQSVNEDSMDNNINNDILEILIGPYRKCELMLALLCIKKRNLIEFREKIEKILQLARQDAENDKLNKNFIGSIASAIKNYLTTQGGQFNCDIEKDDKCFEKGIKKIISSLSKYPKCHPPTLMFIKHKPEEEFLNKNKLKWKPSCTIPNEKTRIEILEKKIPGITATSPTVNKPPIKKDEKPSFLRRKPSYSFLRNSANRPSMRQNNININRSSGGVSLLAKKNKAPRRDMMLDIEEVNRLNQIQEEEKRLAQKREEEEKLAAEKEKERRKKEEMERKLKEKEERERERQEKRKKKQKEVEEEKKRKEALKEAKEKEAREKEKKRQEAIAAAKEAKEKEAREKEIRKLKEKEAKEKEKRERQLQRENSVSSPAKRRTRKKRRVGNESVSSSVNNSETNTPTLSMQKSLNDLQEMSNDPNNNMNDMNNINNMNNNMNNNNIYSGDMNDDNNYYDHQNHPQNMDLNQNQYYNQNSMNNNNNNNQPLNQNAFNHNNQNQSNPNEQSYPSYHPNMNEYADILDNTNQLTMEERQFIVDFLNGKKVSRPNETSRIIPLNVEIYDDPEANLSIREIIEFEMNFQSGTWRKLKKIKKTLINAKE</sequence>
<dbReference type="STRING" id="1754192.A0A1Y1XG22"/>
<organism evidence="2 3">
    <name type="scientific">Anaeromyces robustus</name>
    <dbReference type="NCBI Taxonomy" id="1754192"/>
    <lineage>
        <taxon>Eukaryota</taxon>
        <taxon>Fungi</taxon>
        <taxon>Fungi incertae sedis</taxon>
        <taxon>Chytridiomycota</taxon>
        <taxon>Chytridiomycota incertae sedis</taxon>
        <taxon>Neocallimastigomycetes</taxon>
        <taxon>Neocallimastigales</taxon>
        <taxon>Neocallimastigaceae</taxon>
        <taxon>Anaeromyces</taxon>
    </lineage>
</organism>
<keyword evidence="3" id="KW-1185">Reference proteome</keyword>
<feature type="compositionally biased region" description="Low complexity" evidence="1">
    <location>
        <begin position="441"/>
        <end position="455"/>
    </location>
</feature>
<reference evidence="2 3" key="1">
    <citation type="submission" date="2016-08" db="EMBL/GenBank/DDBJ databases">
        <title>A Parts List for Fungal Cellulosomes Revealed by Comparative Genomics.</title>
        <authorList>
            <consortium name="DOE Joint Genome Institute"/>
            <person name="Haitjema C.H."/>
            <person name="Gilmore S.P."/>
            <person name="Henske J.K."/>
            <person name="Solomon K.V."/>
            <person name="De Groot R."/>
            <person name="Kuo A."/>
            <person name="Mondo S.J."/>
            <person name="Salamov A.A."/>
            <person name="Labutti K."/>
            <person name="Zhao Z."/>
            <person name="Chiniquy J."/>
            <person name="Barry K."/>
            <person name="Brewer H.M."/>
            <person name="Purvine S.O."/>
            <person name="Wright A.T."/>
            <person name="Boxma B."/>
            <person name="Van Alen T."/>
            <person name="Hackstein J.H."/>
            <person name="Baker S.E."/>
            <person name="Grigoriev I.V."/>
            <person name="O'Malley M.A."/>
        </authorList>
    </citation>
    <scope>NUCLEOTIDE SEQUENCE [LARGE SCALE GENOMIC DNA]</scope>
    <source>
        <strain evidence="2 3">S4</strain>
    </source>
</reference>
<dbReference type="OrthoDB" id="2135488at2759"/>
<feature type="compositionally biased region" description="Basic residues" evidence="1">
    <location>
        <begin position="429"/>
        <end position="438"/>
    </location>
</feature>
<feature type="region of interest" description="Disordered" evidence="1">
    <location>
        <begin position="222"/>
        <end position="281"/>
    </location>
</feature>
<proteinExistence type="predicted"/>
<evidence type="ECO:0000256" key="1">
    <source>
        <dbReference type="SAM" id="MobiDB-lite"/>
    </source>
</evidence>
<evidence type="ECO:0000313" key="2">
    <source>
        <dbReference type="EMBL" id="ORX84701.1"/>
    </source>
</evidence>
<feature type="compositionally biased region" description="Basic and acidic residues" evidence="1">
    <location>
        <begin position="354"/>
        <end position="420"/>
    </location>
</feature>
<feature type="compositionally biased region" description="Polar residues" evidence="1">
    <location>
        <begin position="249"/>
        <end position="272"/>
    </location>
</feature>
<feature type="compositionally biased region" description="Basic and acidic residues" evidence="1">
    <location>
        <begin position="319"/>
        <end position="347"/>
    </location>
</feature>
<feature type="compositionally biased region" description="Low complexity" evidence="1">
    <location>
        <begin position="504"/>
        <end position="558"/>
    </location>
</feature>
<evidence type="ECO:0000313" key="3">
    <source>
        <dbReference type="Proteomes" id="UP000193944"/>
    </source>
</evidence>
<reference evidence="2 3" key="2">
    <citation type="submission" date="2016-08" db="EMBL/GenBank/DDBJ databases">
        <title>Pervasive Adenine N6-methylation of Active Genes in Fungi.</title>
        <authorList>
            <consortium name="DOE Joint Genome Institute"/>
            <person name="Mondo S.J."/>
            <person name="Dannebaum R.O."/>
            <person name="Kuo R.C."/>
            <person name="Labutti K."/>
            <person name="Haridas S."/>
            <person name="Kuo A."/>
            <person name="Salamov A."/>
            <person name="Ahrendt S.R."/>
            <person name="Lipzen A."/>
            <person name="Sullivan W."/>
            <person name="Andreopoulos W.B."/>
            <person name="Clum A."/>
            <person name="Lindquist E."/>
            <person name="Daum C."/>
            <person name="Ramamoorthy G.K."/>
            <person name="Gryganskyi A."/>
            <person name="Culley D."/>
            <person name="Magnuson J.K."/>
            <person name="James T.Y."/>
            <person name="O'Malley M.A."/>
            <person name="Stajich J.E."/>
            <person name="Spatafora J.W."/>
            <person name="Visel A."/>
            <person name="Grigoriev I.V."/>
        </authorList>
    </citation>
    <scope>NUCLEOTIDE SEQUENCE [LARGE SCALE GENOMIC DNA]</scope>
    <source>
        <strain evidence="2 3">S4</strain>
    </source>
</reference>